<evidence type="ECO:0000313" key="2">
    <source>
        <dbReference type="Proteomes" id="UP000435837"/>
    </source>
</evidence>
<dbReference type="Proteomes" id="UP000435837">
    <property type="component" value="Unassembled WGS sequence"/>
</dbReference>
<evidence type="ECO:0000313" key="1">
    <source>
        <dbReference type="EMBL" id="GFE08604.1"/>
    </source>
</evidence>
<dbReference type="AlphaFoldDB" id="A0A640SCM7"/>
<dbReference type="OrthoDB" id="3691787at2"/>
<comment type="caution">
    <text evidence="1">The sequence shown here is derived from an EMBL/GenBank/DDBJ whole genome shotgun (WGS) entry which is preliminary data.</text>
</comment>
<dbReference type="RefSeq" id="WP_159479500.1">
    <property type="nucleotide sequence ID" value="NZ_BAAATH010000009.1"/>
</dbReference>
<name>A0A640SCM7_9ACTN</name>
<protein>
    <submittedName>
        <fullName evidence="1">Uncharacterized protein</fullName>
    </submittedName>
</protein>
<dbReference type="EMBL" id="BLIN01000005">
    <property type="protein sequence ID" value="GFE08604.1"/>
    <property type="molecule type" value="Genomic_DNA"/>
</dbReference>
<proteinExistence type="predicted"/>
<accession>A0A640SCM7</accession>
<reference evidence="1 2" key="1">
    <citation type="submission" date="2019-12" db="EMBL/GenBank/DDBJ databases">
        <title>Whole genome shotgun sequence of Streptomyces caniferus NBRC 15389.</title>
        <authorList>
            <person name="Ichikawa N."/>
            <person name="Kimura A."/>
            <person name="Kitahashi Y."/>
            <person name="Komaki H."/>
            <person name="Tamura T."/>
        </authorList>
    </citation>
    <scope>NUCLEOTIDE SEQUENCE [LARGE SCALE GENOMIC DNA]</scope>
    <source>
        <strain evidence="1 2">NBRC 15389</strain>
    </source>
</reference>
<gene>
    <name evidence="1" type="ORF">Scani_48720</name>
</gene>
<sequence length="70" mass="7778">MPLHLTVGHLLRQLQDLDPSLPIRLAINPDWPFAHYVETEVVVRGGKAFIAEDGQEDYLPTAVSNALAWA</sequence>
<organism evidence="1 2">
    <name type="scientific">Streptomyces caniferus</name>
    <dbReference type="NCBI Taxonomy" id="285557"/>
    <lineage>
        <taxon>Bacteria</taxon>
        <taxon>Bacillati</taxon>
        <taxon>Actinomycetota</taxon>
        <taxon>Actinomycetes</taxon>
        <taxon>Kitasatosporales</taxon>
        <taxon>Streptomycetaceae</taxon>
        <taxon>Streptomyces</taxon>
    </lineage>
</organism>